<evidence type="ECO:0000256" key="2">
    <source>
        <dbReference type="SAM" id="Phobius"/>
    </source>
</evidence>
<organism evidence="3 4">
    <name type="scientific">Kribbella capetownensis</name>
    <dbReference type="NCBI Taxonomy" id="1572659"/>
    <lineage>
        <taxon>Bacteria</taxon>
        <taxon>Bacillati</taxon>
        <taxon>Actinomycetota</taxon>
        <taxon>Actinomycetes</taxon>
        <taxon>Propionibacteriales</taxon>
        <taxon>Kribbellaceae</taxon>
        <taxon>Kribbella</taxon>
    </lineage>
</organism>
<evidence type="ECO:0000313" key="4">
    <source>
        <dbReference type="Proteomes" id="UP000293342"/>
    </source>
</evidence>
<evidence type="ECO:0000313" key="3">
    <source>
        <dbReference type="EMBL" id="TCC39159.1"/>
    </source>
</evidence>
<feature type="transmembrane region" description="Helical" evidence="2">
    <location>
        <begin position="47"/>
        <end position="66"/>
    </location>
</feature>
<dbReference type="EMBL" id="SJKD01000014">
    <property type="protein sequence ID" value="TCC39159.1"/>
    <property type="molecule type" value="Genomic_DNA"/>
</dbReference>
<proteinExistence type="predicted"/>
<dbReference type="AlphaFoldDB" id="A0A4R0J064"/>
<sequence length="312" mass="32367">METPCAAGRPLAGLTTPALLVAIVGSFPSRAGLQQSLSTGTGAKLTLASAGVALLWILWRLIAGLLEVRRTAKSPRGELIAAARLRVLVALGALPIGALLLYLHLTGTQLDEHLPLNAHLLDSLDDALLVLGFTLTVLALFALFPPGGLALATGGIVTTAITTEAATALGLSGILLMTAGARGRTSTSGGSSGGPSGSGPAGAQEPSGIRQRAPAEKPVASTGKLPNIVDELWHGYQSPTRVGDGTTMDAVRNEILTGRPTKGVWHTDKAIRCRASLRRWIKANPDAPKREYDIADSLIKRLSNALNTRRPG</sequence>
<evidence type="ECO:0000256" key="1">
    <source>
        <dbReference type="SAM" id="MobiDB-lite"/>
    </source>
</evidence>
<feature type="transmembrane region" description="Helical" evidence="2">
    <location>
        <begin position="87"/>
        <end position="107"/>
    </location>
</feature>
<protein>
    <submittedName>
        <fullName evidence="3">Uncharacterized protein</fullName>
    </submittedName>
</protein>
<name>A0A4R0J064_9ACTN</name>
<dbReference type="RefSeq" id="WP_131518941.1">
    <property type="nucleotide sequence ID" value="NZ_SJKD01000014.1"/>
</dbReference>
<keyword evidence="2" id="KW-0812">Transmembrane</keyword>
<accession>A0A4R0J064</accession>
<dbReference type="OrthoDB" id="3765013at2"/>
<feature type="transmembrane region" description="Helical" evidence="2">
    <location>
        <begin position="127"/>
        <end position="144"/>
    </location>
</feature>
<reference evidence="3 4" key="1">
    <citation type="submission" date="2019-02" db="EMBL/GenBank/DDBJ databases">
        <title>Kribbella capetownensis sp. nov. and Kribbella speibonae sp. nov., isolated from soil.</title>
        <authorList>
            <person name="Curtis S.M."/>
            <person name="Norton I."/>
            <person name="Everest G.J."/>
            <person name="Meyers P.R."/>
        </authorList>
    </citation>
    <scope>NUCLEOTIDE SEQUENCE [LARGE SCALE GENOMIC DNA]</scope>
    <source>
        <strain evidence="3 4">YM53</strain>
    </source>
</reference>
<keyword evidence="2" id="KW-1133">Transmembrane helix</keyword>
<feature type="compositionally biased region" description="Gly residues" evidence="1">
    <location>
        <begin position="190"/>
        <end position="200"/>
    </location>
</feature>
<keyword evidence="2" id="KW-0472">Membrane</keyword>
<keyword evidence="4" id="KW-1185">Reference proteome</keyword>
<comment type="caution">
    <text evidence="3">The sequence shown here is derived from an EMBL/GenBank/DDBJ whole genome shotgun (WGS) entry which is preliminary data.</text>
</comment>
<feature type="region of interest" description="Disordered" evidence="1">
    <location>
        <begin position="182"/>
        <end position="221"/>
    </location>
</feature>
<gene>
    <name evidence="3" type="ORF">E0H75_39960</name>
</gene>
<dbReference type="Proteomes" id="UP000293342">
    <property type="component" value="Unassembled WGS sequence"/>
</dbReference>